<dbReference type="SMART" id="SM00174">
    <property type="entry name" value="RHO"/>
    <property type="match status" value="1"/>
</dbReference>
<dbReference type="KEGG" id="ehx:EMIHUDRAFT_79468"/>
<dbReference type="PROSITE" id="PS51419">
    <property type="entry name" value="RAB"/>
    <property type="match status" value="1"/>
</dbReference>
<proteinExistence type="predicted"/>
<dbReference type="SMART" id="SM00175">
    <property type="entry name" value="RAB"/>
    <property type="match status" value="1"/>
</dbReference>
<dbReference type="SMART" id="SM00173">
    <property type="entry name" value="RAS"/>
    <property type="match status" value="1"/>
</dbReference>
<evidence type="ECO:0000256" key="2">
    <source>
        <dbReference type="SAM" id="MobiDB-lite"/>
    </source>
</evidence>
<dbReference type="eggNOG" id="KOG0092">
    <property type="taxonomic scope" value="Eukaryota"/>
</dbReference>
<reference evidence="3" key="2">
    <citation type="submission" date="2024-10" db="UniProtKB">
        <authorList>
            <consortium name="EnsemblProtists"/>
        </authorList>
    </citation>
    <scope>IDENTIFICATION</scope>
</reference>
<dbReference type="Gene3D" id="3.40.50.300">
    <property type="entry name" value="P-loop containing nucleotide triphosphate hydrolases"/>
    <property type="match status" value="1"/>
</dbReference>
<evidence type="ECO:0000313" key="4">
    <source>
        <dbReference type="Proteomes" id="UP000013827"/>
    </source>
</evidence>
<dbReference type="PANTHER" id="PTHR47978">
    <property type="match status" value="1"/>
</dbReference>
<dbReference type="PRINTS" id="PR00449">
    <property type="entry name" value="RASTRNSFRMNG"/>
</dbReference>
<dbReference type="PROSITE" id="PS51421">
    <property type="entry name" value="RAS"/>
    <property type="match status" value="1"/>
</dbReference>
<sequence length="240" mass="25721">MRVRSTAAPFLHFPTDSSPQFLLPGPRAPVQTHRLAVTMSSKQDAKVVILGASGCGKTCLSLRFVKDQFISYTASTIGASFLVKELTIGSQKITLQIWDTAGQERFRSMAPLYYRGALAAILVFSLCDAQSFERLKEWVKELSANVEEPLVLAIAANKSDLAERAVPVEAAQAYAASIGAVLFETSAKEDVGVKELFTEVARRLLLVRLRPPGGAAGDGSSTISLPEGDVRGGGTRSKCC</sequence>
<evidence type="ECO:0000313" key="3">
    <source>
        <dbReference type="EnsemblProtists" id="EOD35020"/>
    </source>
</evidence>
<organism evidence="3 4">
    <name type="scientific">Emiliania huxleyi (strain CCMP1516)</name>
    <dbReference type="NCBI Taxonomy" id="280463"/>
    <lineage>
        <taxon>Eukaryota</taxon>
        <taxon>Haptista</taxon>
        <taxon>Haptophyta</taxon>
        <taxon>Prymnesiophyceae</taxon>
        <taxon>Isochrysidales</taxon>
        <taxon>Noelaerhabdaceae</taxon>
        <taxon>Emiliania</taxon>
    </lineage>
</organism>
<dbReference type="FunFam" id="3.40.50.300:FF:000808">
    <property type="entry name" value="Small GTP-binding protein, putative"/>
    <property type="match status" value="1"/>
</dbReference>
<dbReference type="RefSeq" id="XP_005787449.1">
    <property type="nucleotide sequence ID" value="XM_005787392.1"/>
</dbReference>
<dbReference type="Proteomes" id="UP000013827">
    <property type="component" value="Unassembled WGS sequence"/>
</dbReference>
<dbReference type="CDD" id="cd00154">
    <property type="entry name" value="Rab"/>
    <property type="match status" value="1"/>
</dbReference>
<dbReference type="HOGENOM" id="CLU_041217_10_2_1"/>
<dbReference type="GO" id="GO:0003924">
    <property type="term" value="F:GTPase activity"/>
    <property type="evidence" value="ECO:0007669"/>
    <property type="project" value="InterPro"/>
</dbReference>
<keyword evidence="4" id="KW-1185">Reference proteome</keyword>
<accession>A0A0D3KGY5</accession>
<dbReference type="InterPro" id="IPR005225">
    <property type="entry name" value="Small_GTP-bd"/>
</dbReference>
<dbReference type="GO" id="GO:0005525">
    <property type="term" value="F:GTP binding"/>
    <property type="evidence" value="ECO:0007669"/>
    <property type="project" value="InterPro"/>
</dbReference>
<evidence type="ECO:0000256" key="1">
    <source>
        <dbReference type="ARBA" id="ARBA00022741"/>
    </source>
</evidence>
<dbReference type="SMART" id="SM00176">
    <property type="entry name" value="RAN"/>
    <property type="match status" value="1"/>
</dbReference>
<feature type="region of interest" description="Disordered" evidence="2">
    <location>
        <begin position="213"/>
        <end position="240"/>
    </location>
</feature>
<dbReference type="SUPFAM" id="SSF52540">
    <property type="entry name" value="P-loop containing nucleoside triphosphate hydrolases"/>
    <property type="match status" value="1"/>
</dbReference>
<dbReference type="STRING" id="2903.R1F7W9"/>
<keyword evidence="1" id="KW-0547">Nucleotide-binding</keyword>
<dbReference type="AlphaFoldDB" id="A0A0D3KGY5"/>
<dbReference type="InterPro" id="IPR001806">
    <property type="entry name" value="Small_GTPase"/>
</dbReference>
<dbReference type="InterPro" id="IPR027417">
    <property type="entry name" value="P-loop_NTPase"/>
</dbReference>
<dbReference type="GeneID" id="17280250"/>
<protein>
    <submittedName>
        <fullName evidence="3">Uncharacterized protein</fullName>
    </submittedName>
</protein>
<reference evidence="4" key="1">
    <citation type="journal article" date="2013" name="Nature">
        <title>Pan genome of the phytoplankton Emiliania underpins its global distribution.</title>
        <authorList>
            <person name="Read B.A."/>
            <person name="Kegel J."/>
            <person name="Klute M.J."/>
            <person name="Kuo A."/>
            <person name="Lefebvre S.C."/>
            <person name="Maumus F."/>
            <person name="Mayer C."/>
            <person name="Miller J."/>
            <person name="Monier A."/>
            <person name="Salamov A."/>
            <person name="Young J."/>
            <person name="Aguilar M."/>
            <person name="Claverie J.M."/>
            <person name="Frickenhaus S."/>
            <person name="Gonzalez K."/>
            <person name="Herman E.K."/>
            <person name="Lin Y.C."/>
            <person name="Napier J."/>
            <person name="Ogata H."/>
            <person name="Sarno A.F."/>
            <person name="Shmutz J."/>
            <person name="Schroeder D."/>
            <person name="de Vargas C."/>
            <person name="Verret F."/>
            <person name="von Dassow P."/>
            <person name="Valentin K."/>
            <person name="Van de Peer Y."/>
            <person name="Wheeler G."/>
            <person name="Dacks J.B."/>
            <person name="Delwiche C.F."/>
            <person name="Dyhrman S.T."/>
            <person name="Glockner G."/>
            <person name="John U."/>
            <person name="Richards T."/>
            <person name="Worden A.Z."/>
            <person name="Zhang X."/>
            <person name="Grigoriev I.V."/>
            <person name="Allen A.E."/>
            <person name="Bidle K."/>
            <person name="Borodovsky M."/>
            <person name="Bowler C."/>
            <person name="Brownlee C."/>
            <person name="Cock J.M."/>
            <person name="Elias M."/>
            <person name="Gladyshev V.N."/>
            <person name="Groth M."/>
            <person name="Guda C."/>
            <person name="Hadaegh A."/>
            <person name="Iglesias-Rodriguez M.D."/>
            <person name="Jenkins J."/>
            <person name="Jones B.M."/>
            <person name="Lawson T."/>
            <person name="Leese F."/>
            <person name="Lindquist E."/>
            <person name="Lobanov A."/>
            <person name="Lomsadze A."/>
            <person name="Malik S.B."/>
            <person name="Marsh M.E."/>
            <person name="Mackinder L."/>
            <person name="Mock T."/>
            <person name="Mueller-Roeber B."/>
            <person name="Pagarete A."/>
            <person name="Parker M."/>
            <person name="Probert I."/>
            <person name="Quesneville H."/>
            <person name="Raines C."/>
            <person name="Rensing S.A."/>
            <person name="Riano-Pachon D.M."/>
            <person name="Richier S."/>
            <person name="Rokitta S."/>
            <person name="Shiraiwa Y."/>
            <person name="Soanes D.M."/>
            <person name="van der Giezen M."/>
            <person name="Wahlund T.M."/>
            <person name="Williams B."/>
            <person name="Wilson W."/>
            <person name="Wolfe G."/>
            <person name="Wurch L.L."/>
        </authorList>
    </citation>
    <scope>NUCLEOTIDE SEQUENCE</scope>
</reference>
<dbReference type="Pfam" id="PF00071">
    <property type="entry name" value="Ras"/>
    <property type="match status" value="1"/>
</dbReference>
<feature type="compositionally biased region" description="Gly residues" evidence="2">
    <location>
        <begin position="231"/>
        <end position="240"/>
    </location>
</feature>
<dbReference type="EnsemblProtists" id="EOD35020">
    <property type="protein sequence ID" value="EOD35020"/>
    <property type="gene ID" value="EMIHUDRAFT_79468"/>
</dbReference>
<name>A0A0D3KGY5_EMIH1</name>
<dbReference type="PaxDb" id="2903-EOD35020"/>
<dbReference type="NCBIfam" id="TIGR00231">
    <property type="entry name" value="small_GTP"/>
    <property type="match status" value="1"/>
</dbReference>